<evidence type="ECO:0000313" key="3">
    <source>
        <dbReference type="Proteomes" id="UP000809431"/>
    </source>
</evidence>
<keyword evidence="3" id="KW-1185">Reference proteome</keyword>
<protein>
    <submittedName>
        <fullName evidence="2">DUF2399 domain-containing protein</fullName>
    </submittedName>
</protein>
<dbReference type="InterPro" id="IPR024534">
    <property type="entry name" value="JetD_C"/>
</dbReference>
<sequence length="398" mass="43293">MIPLSSQILAKLLEREEKARAGVRSAPVALTNKDLADYRNGRVLLQAVQFEQDLTVLQQADVIAMERDRGGLICRITVRDYVALAAALGLPTRSALLDEATSVLGPFLVAHPVIGAVLARWRGLGKVRGTDVGDVLDWQSACLALTEVQLAGDVLRDVPIRALSTKLYKDSKRLERLAPLLDVLLQGDVDAEARYPDLVWQELGLIRDAQPARLAGRVTVRRLRNSGVLDSPYGAFDPESVRELVDVPSGVLTIENQANFHAAARAGADEPVLLMYTAGMPGPAWLAMYERLLGSIPVGVPIRHWGDVDEGGFRIASYLAAAAERAGHCLEPELMHPDQVPEEMRRPASAGTLARMAKYAEMAGWFAIAQRVQSAGFTMEQEAMLWRSDDTMSSVAAA</sequence>
<evidence type="ECO:0000313" key="2">
    <source>
        <dbReference type="EMBL" id="MBM3116405.1"/>
    </source>
</evidence>
<dbReference type="Proteomes" id="UP000809431">
    <property type="component" value="Unassembled WGS sequence"/>
</dbReference>
<evidence type="ECO:0000259" key="1">
    <source>
        <dbReference type="Pfam" id="PF09983"/>
    </source>
</evidence>
<accession>A0ABS2BLT1</accession>
<organism evidence="2 3">
    <name type="scientific">Jeongeupia naejangsanensis</name>
    <dbReference type="NCBI Taxonomy" id="613195"/>
    <lineage>
        <taxon>Bacteria</taxon>
        <taxon>Pseudomonadati</taxon>
        <taxon>Pseudomonadota</taxon>
        <taxon>Betaproteobacteria</taxon>
        <taxon>Neisseriales</taxon>
        <taxon>Chitinibacteraceae</taxon>
        <taxon>Jeongeupia</taxon>
    </lineage>
</organism>
<name>A0ABS2BLT1_9NEIS</name>
<feature type="domain" description="Wadjet protein JetD C-terminal" evidence="1">
    <location>
        <begin position="238"/>
        <end position="385"/>
    </location>
</feature>
<dbReference type="EMBL" id="JAESND010000005">
    <property type="protein sequence ID" value="MBM3116405.1"/>
    <property type="molecule type" value="Genomic_DNA"/>
</dbReference>
<reference evidence="2 3" key="1">
    <citation type="submission" date="2021-01" db="EMBL/GenBank/DDBJ databases">
        <title>Draft Genome Sequence and Polyhydroxyalkanoate Biosynthetic Potential of Jeongeupia naejangsanensis Type Strain DSM 24253.</title>
        <authorList>
            <person name="Turrini P."/>
            <person name="Artuso I."/>
            <person name="Lugli G.A."/>
            <person name="Frangipani E."/>
            <person name="Ventura M."/>
            <person name="Visca P."/>
        </authorList>
    </citation>
    <scope>NUCLEOTIDE SEQUENCE [LARGE SCALE GENOMIC DNA]</scope>
    <source>
        <strain evidence="2 3">DSM 24253</strain>
    </source>
</reference>
<proteinExistence type="predicted"/>
<gene>
    <name evidence="2" type="ORF">JMJ54_11225</name>
</gene>
<dbReference type="RefSeq" id="WP_203538654.1">
    <property type="nucleotide sequence ID" value="NZ_JAESND010000005.1"/>
</dbReference>
<comment type="caution">
    <text evidence="2">The sequence shown here is derived from an EMBL/GenBank/DDBJ whole genome shotgun (WGS) entry which is preliminary data.</text>
</comment>
<dbReference type="Pfam" id="PF09983">
    <property type="entry name" value="JetD_C"/>
    <property type="match status" value="1"/>
</dbReference>